<comment type="caution">
    <text evidence="3">The sequence shown here is derived from an EMBL/GenBank/DDBJ whole genome shotgun (WGS) entry which is preliminary data.</text>
</comment>
<evidence type="ECO:0000259" key="2">
    <source>
        <dbReference type="PROSITE" id="PS50095"/>
    </source>
</evidence>
<proteinExistence type="predicted"/>
<dbReference type="PROSITE" id="PS50095">
    <property type="entry name" value="PLAT"/>
    <property type="match status" value="1"/>
</dbReference>
<sequence length="86" mass="9784">VSIFTIRAIDLGMISKVIVGHNAVGYGAGWYLDHITIQESGLMDTEYWFPCQRWLDSEINDKETKLELNLLGKVKKRSKGFQAAMH</sequence>
<comment type="caution">
    <text evidence="1">Lacks conserved residue(s) required for the propagation of feature annotation.</text>
</comment>
<dbReference type="AlphaFoldDB" id="A0AAV7US47"/>
<gene>
    <name evidence="3" type="ORF">NDU88_001197</name>
</gene>
<dbReference type="SUPFAM" id="SSF49723">
    <property type="entry name" value="Lipase/lipooxygenase domain (PLAT/LH2 domain)"/>
    <property type="match status" value="1"/>
</dbReference>
<dbReference type="PANTHER" id="PTHR45901">
    <property type="entry name" value="PROTEIN CBG12474"/>
    <property type="match status" value="1"/>
</dbReference>
<dbReference type="InterPro" id="IPR052970">
    <property type="entry name" value="Inner_ear_hair_cell_LOXHD"/>
</dbReference>
<reference evidence="3" key="1">
    <citation type="journal article" date="2022" name="bioRxiv">
        <title>Sequencing and chromosome-scale assembly of the giantPleurodeles waltlgenome.</title>
        <authorList>
            <person name="Brown T."/>
            <person name="Elewa A."/>
            <person name="Iarovenko S."/>
            <person name="Subramanian E."/>
            <person name="Araus A.J."/>
            <person name="Petzold A."/>
            <person name="Susuki M."/>
            <person name="Suzuki K.-i.T."/>
            <person name="Hayashi T."/>
            <person name="Toyoda A."/>
            <person name="Oliveira C."/>
            <person name="Osipova E."/>
            <person name="Leigh N.D."/>
            <person name="Simon A."/>
            <person name="Yun M.H."/>
        </authorList>
    </citation>
    <scope>NUCLEOTIDE SEQUENCE</scope>
    <source>
        <strain evidence="3">20211129_DDA</strain>
        <tissue evidence="3">Liver</tissue>
    </source>
</reference>
<protein>
    <recommendedName>
        <fullName evidence="2">PLAT domain-containing protein</fullName>
    </recommendedName>
</protein>
<keyword evidence="4" id="KW-1185">Reference proteome</keyword>
<evidence type="ECO:0000313" key="4">
    <source>
        <dbReference type="Proteomes" id="UP001066276"/>
    </source>
</evidence>
<feature type="domain" description="PLAT" evidence="2">
    <location>
        <begin position="1"/>
        <end position="69"/>
    </location>
</feature>
<organism evidence="3 4">
    <name type="scientific">Pleurodeles waltl</name>
    <name type="common">Iberian ribbed newt</name>
    <dbReference type="NCBI Taxonomy" id="8319"/>
    <lineage>
        <taxon>Eukaryota</taxon>
        <taxon>Metazoa</taxon>
        <taxon>Chordata</taxon>
        <taxon>Craniata</taxon>
        <taxon>Vertebrata</taxon>
        <taxon>Euteleostomi</taxon>
        <taxon>Amphibia</taxon>
        <taxon>Batrachia</taxon>
        <taxon>Caudata</taxon>
        <taxon>Salamandroidea</taxon>
        <taxon>Salamandridae</taxon>
        <taxon>Pleurodelinae</taxon>
        <taxon>Pleurodeles</taxon>
    </lineage>
</organism>
<feature type="non-terminal residue" evidence="3">
    <location>
        <position position="86"/>
    </location>
</feature>
<dbReference type="InterPro" id="IPR036392">
    <property type="entry name" value="PLAT/LH2_dom_sf"/>
</dbReference>
<name>A0AAV7US47_PLEWA</name>
<dbReference type="Pfam" id="PF01477">
    <property type="entry name" value="PLAT"/>
    <property type="match status" value="1"/>
</dbReference>
<dbReference type="Gene3D" id="2.60.60.20">
    <property type="entry name" value="PLAT/LH2 domain"/>
    <property type="match status" value="1"/>
</dbReference>
<evidence type="ECO:0000313" key="3">
    <source>
        <dbReference type="EMBL" id="KAJ1191884.1"/>
    </source>
</evidence>
<dbReference type="PANTHER" id="PTHR45901:SF7">
    <property type="entry name" value="OXYGEN-REGULATED PROTEIN 1"/>
    <property type="match status" value="1"/>
</dbReference>
<dbReference type="EMBL" id="JANPWB010000004">
    <property type="protein sequence ID" value="KAJ1191884.1"/>
    <property type="molecule type" value="Genomic_DNA"/>
</dbReference>
<feature type="non-terminal residue" evidence="3">
    <location>
        <position position="1"/>
    </location>
</feature>
<evidence type="ECO:0000256" key="1">
    <source>
        <dbReference type="PROSITE-ProRule" id="PRU00152"/>
    </source>
</evidence>
<dbReference type="InterPro" id="IPR001024">
    <property type="entry name" value="PLAT/LH2_dom"/>
</dbReference>
<dbReference type="Proteomes" id="UP001066276">
    <property type="component" value="Chromosome 2_2"/>
</dbReference>
<accession>A0AAV7US47</accession>